<keyword evidence="5" id="KW-1185">Reference proteome</keyword>
<dbReference type="GO" id="GO:0032259">
    <property type="term" value="P:methylation"/>
    <property type="evidence" value="ECO:0007669"/>
    <property type="project" value="UniProtKB-KW"/>
</dbReference>
<gene>
    <name evidence="4" type="ORF">UO65_3360</name>
</gene>
<keyword evidence="4" id="KW-0808">Transferase</keyword>
<dbReference type="InterPro" id="IPR052514">
    <property type="entry name" value="SAM-dependent_MTase"/>
</dbReference>
<dbReference type="eggNOG" id="COG1020">
    <property type="taxonomic scope" value="Bacteria"/>
</dbReference>
<sequence length="406" mass="42795">MTEHPAVSAAVVRGGTAYVVPDPVRAPLPHRALNTALPDPLAWHEPVPGFPVAGINRTETEFLHREVWADNAYLRHGIALPDGAVVVDAGANIGMFSLFAAAHSPGATIIAVEPLPEAAAAVAANAALHGADVTVVAAAVGDRAGEAEFTFYPGNTVMSGRFADAAEDQAVLHAYLVTGDTDADLTGLVADRMAPVVRRVPVTTLSAVIGERTVDLLKLDVEKAEEEALAGIDDATWPRIRQIAVEVHDLDGRLRRTLDLLADKGFTTAHDQDPRLVDTPCHTVYGRRPDARPGNGVTWAPPPDLAAELGVDRVVFVRSLDEVPEEQAGSRTPAAAVLAEVWAGLFGPDAVHPDADFFALGGNSLTAVRLIAQVEDRLGEDVLAPDTVFTATRLADLTAALEDAVR</sequence>
<dbReference type="Proteomes" id="UP000019277">
    <property type="component" value="Unassembled WGS sequence"/>
</dbReference>
<evidence type="ECO:0000256" key="1">
    <source>
        <dbReference type="ARBA" id="ARBA00022450"/>
    </source>
</evidence>
<dbReference type="InterPro" id="IPR006342">
    <property type="entry name" value="FkbM_mtfrase"/>
</dbReference>
<dbReference type="Gene3D" id="3.40.50.150">
    <property type="entry name" value="Vaccinia Virus protein VP39"/>
    <property type="match status" value="1"/>
</dbReference>
<dbReference type="InterPro" id="IPR020806">
    <property type="entry name" value="PKS_PP-bd"/>
</dbReference>
<comment type="caution">
    <text evidence="4">The sequence shown here is derived from an EMBL/GenBank/DDBJ whole genome shotgun (WGS) entry which is preliminary data.</text>
</comment>
<keyword evidence="2" id="KW-0597">Phosphoprotein</keyword>
<evidence type="ECO:0000313" key="5">
    <source>
        <dbReference type="Proteomes" id="UP000019277"/>
    </source>
</evidence>
<dbReference type="InterPro" id="IPR029063">
    <property type="entry name" value="SAM-dependent_MTases_sf"/>
</dbReference>
<dbReference type="SUPFAM" id="SSF47336">
    <property type="entry name" value="ACP-like"/>
    <property type="match status" value="1"/>
</dbReference>
<protein>
    <submittedName>
        <fullName evidence="4">Methyltransferase</fullName>
    </submittedName>
</protein>
<dbReference type="Pfam" id="PF00550">
    <property type="entry name" value="PP-binding"/>
    <property type="match status" value="1"/>
</dbReference>
<dbReference type="EMBL" id="AYXG01000118">
    <property type="protein sequence ID" value="EWC61304.1"/>
    <property type="molecule type" value="Genomic_DNA"/>
</dbReference>
<dbReference type="InterPro" id="IPR006162">
    <property type="entry name" value="Ppantetheine_attach_site"/>
</dbReference>
<dbReference type="Gene3D" id="1.10.1200.10">
    <property type="entry name" value="ACP-like"/>
    <property type="match status" value="1"/>
</dbReference>
<evidence type="ECO:0000313" key="4">
    <source>
        <dbReference type="EMBL" id="EWC61304.1"/>
    </source>
</evidence>
<evidence type="ECO:0000259" key="3">
    <source>
        <dbReference type="PROSITE" id="PS50075"/>
    </source>
</evidence>
<dbReference type="Pfam" id="PF05050">
    <property type="entry name" value="Methyltransf_21"/>
    <property type="match status" value="1"/>
</dbReference>
<dbReference type="NCBIfam" id="TIGR01444">
    <property type="entry name" value="fkbM_fam"/>
    <property type="match status" value="1"/>
</dbReference>
<dbReference type="InterPro" id="IPR036736">
    <property type="entry name" value="ACP-like_sf"/>
</dbReference>
<dbReference type="OrthoDB" id="424472at2"/>
<reference evidence="4 5" key="1">
    <citation type="journal article" date="2014" name="Genome Announc.">
        <title>Draft Genome Sequence of the Antitrypanosomally Active Sponge-Associated Bacterium Actinokineospora sp. Strain EG49.</title>
        <authorList>
            <person name="Harjes J."/>
            <person name="Ryu T."/>
            <person name="Abdelmohsen U.R."/>
            <person name="Moitinho-Silva L."/>
            <person name="Horn H."/>
            <person name="Ravasi T."/>
            <person name="Hentschel U."/>
        </authorList>
    </citation>
    <scope>NUCLEOTIDE SEQUENCE [LARGE SCALE GENOMIC DNA]</scope>
    <source>
        <strain evidence="4 5">EG49</strain>
    </source>
</reference>
<dbReference type="GO" id="GO:0031177">
    <property type="term" value="F:phosphopantetheine binding"/>
    <property type="evidence" value="ECO:0007669"/>
    <property type="project" value="InterPro"/>
</dbReference>
<dbReference type="GO" id="GO:0008168">
    <property type="term" value="F:methyltransferase activity"/>
    <property type="evidence" value="ECO:0007669"/>
    <property type="project" value="UniProtKB-KW"/>
</dbReference>
<dbReference type="PANTHER" id="PTHR34203">
    <property type="entry name" value="METHYLTRANSFERASE, FKBM FAMILY PROTEIN"/>
    <property type="match status" value="1"/>
</dbReference>
<dbReference type="STRING" id="909613.UO65_3360"/>
<evidence type="ECO:0000256" key="2">
    <source>
        <dbReference type="ARBA" id="ARBA00022553"/>
    </source>
</evidence>
<proteinExistence type="predicted"/>
<dbReference type="AlphaFoldDB" id="W7J5C7"/>
<organism evidence="4 5">
    <name type="scientific">Actinokineospora spheciospongiae</name>
    <dbReference type="NCBI Taxonomy" id="909613"/>
    <lineage>
        <taxon>Bacteria</taxon>
        <taxon>Bacillati</taxon>
        <taxon>Actinomycetota</taxon>
        <taxon>Actinomycetes</taxon>
        <taxon>Pseudonocardiales</taxon>
        <taxon>Pseudonocardiaceae</taxon>
        <taxon>Actinokineospora</taxon>
    </lineage>
</organism>
<accession>W7J5C7</accession>
<dbReference type="PROSITE" id="PS00012">
    <property type="entry name" value="PHOSPHOPANTETHEINE"/>
    <property type="match status" value="1"/>
</dbReference>
<dbReference type="PANTHER" id="PTHR34203:SF13">
    <property type="entry name" value="EXPRESSED PROTEIN"/>
    <property type="match status" value="1"/>
</dbReference>
<keyword evidence="1" id="KW-0596">Phosphopantetheine</keyword>
<dbReference type="PROSITE" id="PS50075">
    <property type="entry name" value="CARRIER"/>
    <property type="match status" value="1"/>
</dbReference>
<dbReference type="SUPFAM" id="SSF53335">
    <property type="entry name" value="S-adenosyl-L-methionine-dependent methyltransferases"/>
    <property type="match status" value="1"/>
</dbReference>
<name>W7J5C7_9PSEU</name>
<dbReference type="PATRIC" id="fig|909613.9.peg.3361"/>
<keyword evidence="4" id="KW-0489">Methyltransferase</keyword>
<dbReference type="RefSeq" id="WP_052021250.1">
    <property type="nucleotide sequence ID" value="NZ_AYXG01000118.1"/>
</dbReference>
<dbReference type="SMART" id="SM00823">
    <property type="entry name" value="PKS_PP"/>
    <property type="match status" value="1"/>
</dbReference>
<dbReference type="InterPro" id="IPR009081">
    <property type="entry name" value="PP-bd_ACP"/>
</dbReference>
<feature type="domain" description="Carrier" evidence="3">
    <location>
        <begin position="329"/>
        <end position="405"/>
    </location>
</feature>